<dbReference type="EMBL" id="LR796187">
    <property type="protein sequence ID" value="CAB4125552.1"/>
    <property type="molecule type" value="Genomic_DNA"/>
</dbReference>
<dbReference type="EMBL" id="LR798231">
    <property type="protein sequence ID" value="CAB5208389.1"/>
    <property type="molecule type" value="Genomic_DNA"/>
</dbReference>
<evidence type="ECO:0000313" key="2">
    <source>
        <dbReference type="EMBL" id="CAB4125552.1"/>
    </source>
</evidence>
<accession>A0A6J7WDX5</accession>
<protein>
    <submittedName>
        <fullName evidence="3">Uncharacterized protein</fullName>
    </submittedName>
</protein>
<evidence type="ECO:0000256" key="1">
    <source>
        <dbReference type="SAM" id="Phobius"/>
    </source>
</evidence>
<feature type="transmembrane region" description="Helical" evidence="1">
    <location>
        <begin position="7"/>
        <end position="27"/>
    </location>
</feature>
<name>A0A6J7WDX5_9CAUD</name>
<reference evidence="3" key="1">
    <citation type="submission" date="2020-05" db="EMBL/GenBank/DDBJ databases">
        <authorList>
            <person name="Chiriac C."/>
            <person name="Salcher M."/>
            <person name="Ghai R."/>
            <person name="Kavagutti S V."/>
        </authorList>
    </citation>
    <scope>NUCLEOTIDE SEQUENCE</scope>
</reference>
<evidence type="ECO:0000313" key="3">
    <source>
        <dbReference type="EMBL" id="CAB5208389.1"/>
    </source>
</evidence>
<organism evidence="3">
    <name type="scientific">uncultured Caudovirales phage</name>
    <dbReference type="NCBI Taxonomy" id="2100421"/>
    <lineage>
        <taxon>Viruses</taxon>
        <taxon>Duplodnaviria</taxon>
        <taxon>Heunggongvirae</taxon>
        <taxon>Uroviricota</taxon>
        <taxon>Caudoviricetes</taxon>
        <taxon>Peduoviridae</taxon>
        <taxon>Maltschvirus</taxon>
        <taxon>Maltschvirus maltsch</taxon>
    </lineage>
</organism>
<proteinExistence type="predicted"/>
<keyword evidence="1" id="KW-0472">Membrane</keyword>
<keyword evidence="1" id="KW-0812">Transmembrane</keyword>
<gene>
    <name evidence="3" type="ORF">UFOVP181_9</name>
    <name evidence="2" type="ORF">UFOVP57_154</name>
</gene>
<keyword evidence="1" id="KW-1133">Transmembrane helix</keyword>
<sequence>MNYQVKSALSITGIALLVILFVIIIGLDVNRTSTAMDIAKSNGCEYIGSARDLTQVKFFDCNGKIEMVRVK</sequence>